<accession>A0AB39PY34</accession>
<organism evidence="1">
    <name type="scientific">Streptomyces sp. R28</name>
    <dbReference type="NCBI Taxonomy" id="3238628"/>
    <lineage>
        <taxon>Bacteria</taxon>
        <taxon>Bacillati</taxon>
        <taxon>Actinomycetota</taxon>
        <taxon>Actinomycetes</taxon>
        <taxon>Kitasatosporales</taxon>
        <taxon>Streptomycetaceae</taxon>
        <taxon>Streptomyces</taxon>
    </lineage>
</organism>
<evidence type="ECO:0000313" key="1">
    <source>
        <dbReference type="EMBL" id="XDQ35727.1"/>
    </source>
</evidence>
<dbReference type="RefSeq" id="WP_369170264.1">
    <property type="nucleotide sequence ID" value="NZ_CP163439.1"/>
</dbReference>
<gene>
    <name evidence="1" type="ORF">AB5J49_21580</name>
</gene>
<name>A0AB39PY34_9ACTN</name>
<reference evidence="1" key="1">
    <citation type="submission" date="2024-07" db="EMBL/GenBank/DDBJ databases">
        <authorList>
            <person name="Yu S.T."/>
        </authorList>
    </citation>
    <scope>NUCLEOTIDE SEQUENCE</scope>
    <source>
        <strain evidence="1">R28</strain>
    </source>
</reference>
<dbReference type="EMBL" id="CP163439">
    <property type="protein sequence ID" value="XDQ35727.1"/>
    <property type="molecule type" value="Genomic_DNA"/>
</dbReference>
<protein>
    <submittedName>
        <fullName evidence="1">Uncharacterized protein</fullName>
    </submittedName>
</protein>
<dbReference type="AlphaFoldDB" id="A0AB39PY34"/>
<sequence>MNHHDAIREEPAEHLRFAAYVHELQQVTDAEEAGLISAVLADPDRTMAQSAVLRHLDRRATDLHLGPAYERWAESMAQATLRHPFLARRLQEWTLFRAITLRQSWRPDALLASSDWLQRKAAAASNADALEILAERGRTKRIRHTARAGLKHRRSR</sequence>
<proteinExistence type="predicted"/>